<dbReference type="InterPro" id="IPR036412">
    <property type="entry name" value="HAD-like_sf"/>
</dbReference>
<dbReference type="InterPro" id="IPR006549">
    <property type="entry name" value="HAD-SF_hydro_IIIA"/>
</dbReference>
<name>A0A9X6SSZ1_BACCE</name>
<protein>
    <submittedName>
        <fullName evidence="1">YqeG family HAD IIIA-type phosphatase</fullName>
    </submittedName>
</protein>
<organism evidence="1 2">
    <name type="scientific">Bacillus cereus</name>
    <dbReference type="NCBI Taxonomy" id="1396"/>
    <lineage>
        <taxon>Bacteria</taxon>
        <taxon>Bacillati</taxon>
        <taxon>Bacillota</taxon>
        <taxon>Bacilli</taxon>
        <taxon>Bacillales</taxon>
        <taxon>Bacillaceae</taxon>
        <taxon>Bacillus</taxon>
        <taxon>Bacillus cereus group</taxon>
    </lineage>
</organism>
<dbReference type="InterPro" id="IPR027706">
    <property type="entry name" value="PGP_Pase"/>
</dbReference>
<reference evidence="1 2" key="1">
    <citation type="submission" date="2017-09" db="EMBL/GenBank/DDBJ databases">
        <title>Large-scale bioinformatics analysis of Bacillus genomes uncovers conserved roles of natural products in bacterial physiology.</title>
        <authorList>
            <consortium name="Agbiome Team Llc"/>
            <person name="Bleich R.M."/>
            <person name="Grubbs K.J."/>
            <person name="Santa Maria K.C."/>
            <person name="Allen S.E."/>
            <person name="Farag S."/>
            <person name="Shank E.A."/>
            <person name="Bowers A."/>
        </authorList>
    </citation>
    <scope>NUCLEOTIDE SEQUENCE [LARGE SCALE GENOMIC DNA]</scope>
    <source>
        <strain evidence="1 2">AFS092789</strain>
    </source>
</reference>
<sequence length="163" mass="19328">MLNYFKPDFYFEHFSNISVDWLKKNNIKLILSDIDSTLAPHNEMGDKHLNKWLDELKKEDIEVVCVSNNTEKRARDFGEHHNLVALGKCKKPKTKKVEQFIEQKGIKKENIVLIGDQVFTDIWFGKRLFVRTILVMPIGNYQPVWIKAKRILENKMLKNWKLK</sequence>
<dbReference type="NCBIfam" id="TIGR01662">
    <property type="entry name" value="HAD-SF-IIIA"/>
    <property type="match status" value="1"/>
</dbReference>
<proteinExistence type="predicted"/>
<dbReference type="Proteomes" id="UP000219922">
    <property type="component" value="Unassembled WGS sequence"/>
</dbReference>
<dbReference type="NCBIfam" id="TIGR01668">
    <property type="entry name" value="YqeG_hyp_ppase"/>
    <property type="match status" value="1"/>
</dbReference>
<evidence type="ECO:0000313" key="1">
    <source>
        <dbReference type="EMBL" id="PDZ94552.1"/>
    </source>
</evidence>
<dbReference type="Pfam" id="PF09419">
    <property type="entry name" value="PGP_phosphatase"/>
    <property type="match status" value="1"/>
</dbReference>
<dbReference type="SUPFAM" id="SSF56784">
    <property type="entry name" value="HAD-like"/>
    <property type="match status" value="1"/>
</dbReference>
<dbReference type="InterPro" id="IPR010021">
    <property type="entry name" value="PGPP1/Gep4"/>
</dbReference>
<dbReference type="EMBL" id="NVMX01000165">
    <property type="protein sequence ID" value="PDZ94552.1"/>
    <property type="molecule type" value="Genomic_DNA"/>
</dbReference>
<dbReference type="Gene3D" id="3.40.50.1000">
    <property type="entry name" value="HAD superfamily/HAD-like"/>
    <property type="match status" value="1"/>
</dbReference>
<dbReference type="InterPro" id="IPR023214">
    <property type="entry name" value="HAD_sf"/>
</dbReference>
<dbReference type="GO" id="GO:0008962">
    <property type="term" value="F:phosphatidylglycerophosphatase activity"/>
    <property type="evidence" value="ECO:0007669"/>
    <property type="project" value="InterPro"/>
</dbReference>
<evidence type="ECO:0000313" key="2">
    <source>
        <dbReference type="Proteomes" id="UP000219922"/>
    </source>
</evidence>
<accession>A0A9X6SSZ1</accession>
<comment type="caution">
    <text evidence="1">The sequence shown here is derived from an EMBL/GenBank/DDBJ whole genome shotgun (WGS) entry which is preliminary data.</text>
</comment>
<gene>
    <name evidence="1" type="ORF">CON36_33210</name>
</gene>
<dbReference type="AlphaFoldDB" id="A0A9X6SSZ1"/>